<dbReference type="GO" id="GO:1990961">
    <property type="term" value="P:xenobiotic detoxification by transmembrane export across the plasma membrane"/>
    <property type="evidence" value="ECO:0007669"/>
    <property type="project" value="InterPro"/>
</dbReference>
<evidence type="ECO:0000256" key="1">
    <source>
        <dbReference type="ARBA" id="ARBA00009477"/>
    </source>
</evidence>
<feature type="signal peptide" evidence="4">
    <location>
        <begin position="1"/>
        <end position="27"/>
    </location>
</feature>
<dbReference type="PANTHER" id="PTHR30469:SF39">
    <property type="entry name" value="SLL0180 PROTEIN"/>
    <property type="match status" value="1"/>
</dbReference>
<dbReference type="EMBL" id="CAQN01000018">
    <property type="protein sequence ID" value="CCQ64638.1"/>
    <property type="molecule type" value="Genomic_DNA"/>
</dbReference>
<dbReference type="SUPFAM" id="SSF111369">
    <property type="entry name" value="HlyD-like secretion proteins"/>
    <property type="match status" value="2"/>
</dbReference>
<dbReference type="Gene3D" id="2.40.50.100">
    <property type="match status" value="2"/>
</dbReference>
<evidence type="ECO:0000256" key="3">
    <source>
        <dbReference type="SAM" id="Coils"/>
    </source>
</evidence>
<dbReference type="NCBIfam" id="TIGR01730">
    <property type="entry name" value="RND_mfp"/>
    <property type="match status" value="1"/>
</dbReference>
<name>T2JFL3_CROWT</name>
<comment type="caution">
    <text evidence="5">The sequence shown here is derived from an EMBL/GenBank/DDBJ whole genome shotgun (WGS) entry which is preliminary data.</text>
</comment>
<evidence type="ECO:0000313" key="5">
    <source>
        <dbReference type="EMBL" id="CCQ64638.1"/>
    </source>
</evidence>
<dbReference type="GO" id="GO:0030313">
    <property type="term" value="C:cell envelope"/>
    <property type="evidence" value="ECO:0007669"/>
    <property type="project" value="UniProtKB-SubCell"/>
</dbReference>
<sequence>MKPLKSSQKWLGTVLMVSLLTTGCASDEPTATAPQAVEVELKTLKPATLVDSSTYVGTLEARQRVQLAPSRTNGRIKQILVREGDLVRQGQRLIEIEPQQQQQELVAATGNLKVAMADLKVAEAEYRQRQAERDTAKADVETAKANLAKSEADVQEIEANLVLAKKEYERAKFLESEGVVPTQNLDEATQNLDNTQAQLESRIKTRDASQEALNASQNQLQAAERQIEQALANIDSRQSAIVQAEGQQGSTAATLDYNFLLSPITGVIGEFNEKKIGDSVSVGEGITTITDNQVFYLNVNIPTENRNRLRKGLPVELINPDGSPGVRGQITYIAPLVDQNAQSILVKMEFRNNGTLRDRQYVEARVVWETQPGVLVPTTAVTSLGGQKFVFLAQPGDQQNLVAKQIPVKVGPIQGQAYQVISGVKPGDRIAVSRILDLKDGRAIKEQNSPQLLSNLSYFLNQG</sequence>
<dbReference type="Gene3D" id="6.10.140.1990">
    <property type="match status" value="1"/>
</dbReference>
<comment type="similarity">
    <text evidence="1">Belongs to the membrane fusion protein (MFP) (TC 8.A.1) family.</text>
</comment>
<feature type="chain" id="PRO_5004602200" evidence="4">
    <location>
        <begin position="28"/>
        <end position="463"/>
    </location>
</feature>
<protein>
    <submittedName>
        <fullName evidence="5">Probable RND efflux membrane fusion protein</fullName>
    </submittedName>
</protein>
<gene>
    <name evidence="5" type="ORF">CWATWH0402_4857</name>
</gene>
<reference evidence="5 6" key="2">
    <citation type="submission" date="2013-09" db="EMBL/GenBank/DDBJ databases">
        <title>Whole genome comparison of six Crocosphaera watsonii strains with differing phenotypes.</title>
        <authorList>
            <person name="Bench S.R."/>
            <person name="Heller P."/>
            <person name="Frank I."/>
            <person name="Arciniega M."/>
            <person name="Shilova I.N."/>
            <person name="Zehr J.P."/>
        </authorList>
    </citation>
    <scope>NUCLEOTIDE SEQUENCE [LARGE SCALE GENOMIC DNA]</scope>
    <source>
        <strain evidence="5 6">WH 0402</strain>
    </source>
</reference>
<keyword evidence="2 3" id="KW-0175">Coiled coil</keyword>
<dbReference type="AlphaFoldDB" id="T2JFL3"/>
<dbReference type="GO" id="GO:0015562">
    <property type="term" value="F:efflux transmembrane transporter activity"/>
    <property type="evidence" value="ECO:0007669"/>
    <property type="project" value="TreeGrafter"/>
</dbReference>
<dbReference type="RefSeq" id="WP_048322546.1">
    <property type="nucleotide sequence ID" value="NZ_CAQN01000018.1"/>
</dbReference>
<dbReference type="Gene3D" id="2.40.30.170">
    <property type="match status" value="1"/>
</dbReference>
<keyword evidence="4" id="KW-0732">Signal</keyword>
<dbReference type="GO" id="GO:1990281">
    <property type="term" value="C:efflux pump complex"/>
    <property type="evidence" value="ECO:0007669"/>
    <property type="project" value="TreeGrafter"/>
</dbReference>
<reference evidence="5 6" key="1">
    <citation type="submission" date="2013-01" db="EMBL/GenBank/DDBJ databases">
        <authorList>
            <person name="Bench S."/>
        </authorList>
    </citation>
    <scope>NUCLEOTIDE SEQUENCE [LARGE SCALE GENOMIC DNA]</scope>
    <source>
        <strain evidence="5 6">WH 0402</strain>
    </source>
</reference>
<evidence type="ECO:0000256" key="2">
    <source>
        <dbReference type="ARBA" id="ARBA00023054"/>
    </source>
</evidence>
<dbReference type="Gene3D" id="1.10.287.470">
    <property type="entry name" value="Helix hairpin bin"/>
    <property type="match status" value="2"/>
</dbReference>
<feature type="coiled-coil region" evidence="3">
    <location>
        <begin position="112"/>
        <end position="240"/>
    </location>
</feature>
<dbReference type="PROSITE" id="PS51257">
    <property type="entry name" value="PROKAR_LIPOPROTEIN"/>
    <property type="match status" value="1"/>
</dbReference>
<evidence type="ECO:0000256" key="4">
    <source>
        <dbReference type="SAM" id="SignalP"/>
    </source>
</evidence>
<organism evidence="5 6">
    <name type="scientific">Crocosphaera watsonii WH 0402</name>
    <dbReference type="NCBI Taxonomy" id="1284629"/>
    <lineage>
        <taxon>Bacteria</taxon>
        <taxon>Bacillati</taxon>
        <taxon>Cyanobacteriota</taxon>
        <taxon>Cyanophyceae</taxon>
        <taxon>Oscillatoriophycideae</taxon>
        <taxon>Chroococcales</taxon>
        <taxon>Aphanothecaceae</taxon>
        <taxon>Crocosphaera</taxon>
    </lineage>
</organism>
<dbReference type="PANTHER" id="PTHR30469">
    <property type="entry name" value="MULTIDRUG RESISTANCE PROTEIN MDTA"/>
    <property type="match status" value="1"/>
</dbReference>
<evidence type="ECO:0000313" key="6">
    <source>
        <dbReference type="Proteomes" id="UP000018130"/>
    </source>
</evidence>
<dbReference type="Gene3D" id="2.40.420.20">
    <property type="match status" value="1"/>
</dbReference>
<accession>T2JFL3</accession>
<dbReference type="InterPro" id="IPR006143">
    <property type="entry name" value="RND_pump_MFP"/>
</dbReference>
<dbReference type="Proteomes" id="UP000018130">
    <property type="component" value="Unassembled WGS sequence"/>
</dbReference>
<dbReference type="GO" id="GO:1990195">
    <property type="term" value="C:macrolide transmembrane transporter complex"/>
    <property type="evidence" value="ECO:0007669"/>
    <property type="project" value="InterPro"/>
</dbReference>
<proteinExistence type="inferred from homology"/>
<dbReference type="GO" id="GO:0019898">
    <property type="term" value="C:extrinsic component of membrane"/>
    <property type="evidence" value="ECO:0007669"/>
    <property type="project" value="InterPro"/>
</dbReference>
<dbReference type="InterPro" id="IPR030190">
    <property type="entry name" value="MacA_alpha-hairpin_sf"/>
</dbReference>